<comment type="caution">
    <text evidence="1">The sequence shown here is derived from an EMBL/GenBank/DDBJ whole genome shotgun (WGS) entry which is preliminary data.</text>
</comment>
<keyword evidence="2" id="KW-1185">Reference proteome</keyword>
<organism evidence="1 2">
    <name type="scientific">Rhodovulum bhavnagarense</name>
    <dbReference type="NCBI Taxonomy" id="992286"/>
    <lineage>
        <taxon>Bacteria</taxon>
        <taxon>Pseudomonadati</taxon>
        <taxon>Pseudomonadota</taxon>
        <taxon>Alphaproteobacteria</taxon>
        <taxon>Rhodobacterales</taxon>
        <taxon>Paracoccaceae</taxon>
        <taxon>Rhodovulum</taxon>
    </lineage>
</organism>
<accession>A0A4R2RET8</accession>
<dbReference type="AlphaFoldDB" id="A0A4R2RET8"/>
<protein>
    <submittedName>
        <fullName evidence="1">Uncharacterized protein</fullName>
    </submittedName>
</protein>
<dbReference type="OrthoDB" id="7875218at2"/>
<name>A0A4R2RET8_9RHOB</name>
<gene>
    <name evidence="1" type="ORF">EV663_10963</name>
</gene>
<dbReference type="InterPro" id="IPR045516">
    <property type="entry name" value="DUF6477"/>
</dbReference>
<proteinExistence type="predicted"/>
<dbReference type="Pfam" id="PF20083">
    <property type="entry name" value="DUF6477"/>
    <property type="match status" value="1"/>
</dbReference>
<sequence length="97" mass="10621">MATLPHDLLTLRRPRLLVQAARAGQADYRRERVLARLMPGGYPGGALAGLRRLMEMEQGLDAARRAGEATYPVARHVEVMIALLAEARLISASSDDQ</sequence>
<dbReference type="Proteomes" id="UP000295050">
    <property type="component" value="Unassembled WGS sequence"/>
</dbReference>
<dbReference type="EMBL" id="SLXU01000009">
    <property type="protein sequence ID" value="TCP60557.1"/>
    <property type="molecule type" value="Genomic_DNA"/>
</dbReference>
<evidence type="ECO:0000313" key="2">
    <source>
        <dbReference type="Proteomes" id="UP000295050"/>
    </source>
</evidence>
<dbReference type="RefSeq" id="WP_132951704.1">
    <property type="nucleotide sequence ID" value="NZ_SLXU01000009.1"/>
</dbReference>
<evidence type="ECO:0000313" key="1">
    <source>
        <dbReference type="EMBL" id="TCP60557.1"/>
    </source>
</evidence>
<reference evidence="1 2" key="1">
    <citation type="submission" date="2019-03" db="EMBL/GenBank/DDBJ databases">
        <title>Genomic Encyclopedia of Type Strains, Phase IV (KMG-IV): sequencing the most valuable type-strain genomes for metagenomic binning, comparative biology and taxonomic classification.</title>
        <authorList>
            <person name="Goeker M."/>
        </authorList>
    </citation>
    <scope>NUCLEOTIDE SEQUENCE [LARGE SCALE GENOMIC DNA]</scope>
    <source>
        <strain evidence="1 2">DSM 24766</strain>
    </source>
</reference>